<keyword evidence="3" id="KW-1185">Reference proteome</keyword>
<keyword evidence="1" id="KW-1133">Transmembrane helix</keyword>
<comment type="caution">
    <text evidence="2">The sequence shown here is derived from an EMBL/GenBank/DDBJ whole genome shotgun (WGS) entry which is preliminary data.</text>
</comment>
<gene>
    <name evidence="2" type="ORF">LVIROSA_LOCUS12776</name>
</gene>
<keyword evidence="1" id="KW-0472">Membrane</keyword>
<accession>A0AAU9MCB5</accession>
<evidence type="ECO:0000256" key="1">
    <source>
        <dbReference type="SAM" id="Phobius"/>
    </source>
</evidence>
<sequence length="148" mass="15516">MAAAVAAAIQSPRKQSSAISVGHQRTTGVKNAILHIRRKSFAYEHRVTTASSPYSGGRCCIVAASNSPNEEANSNADDPDLSFTSQEDVNFLLKLGGGSLAGAAAIKYGSILVPQITQPNITQALIMISTPVIVAVLILIIASRVEQQ</sequence>
<organism evidence="2 3">
    <name type="scientific">Lactuca virosa</name>
    <dbReference type="NCBI Taxonomy" id="75947"/>
    <lineage>
        <taxon>Eukaryota</taxon>
        <taxon>Viridiplantae</taxon>
        <taxon>Streptophyta</taxon>
        <taxon>Embryophyta</taxon>
        <taxon>Tracheophyta</taxon>
        <taxon>Spermatophyta</taxon>
        <taxon>Magnoliopsida</taxon>
        <taxon>eudicotyledons</taxon>
        <taxon>Gunneridae</taxon>
        <taxon>Pentapetalae</taxon>
        <taxon>asterids</taxon>
        <taxon>campanulids</taxon>
        <taxon>Asterales</taxon>
        <taxon>Asteraceae</taxon>
        <taxon>Cichorioideae</taxon>
        <taxon>Cichorieae</taxon>
        <taxon>Lactucinae</taxon>
        <taxon>Lactuca</taxon>
    </lineage>
</organism>
<dbReference type="Proteomes" id="UP001157418">
    <property type="component" value="Unassembled WGS sequence"/>
</dbReference>
<name>A0AAU9MCB5_9ASTR</name>
<keyword evidence="1" id="KW-0812">Transmembrane</keyword>
<dbReference type="PANTHER" id="PTHR37224">
    <property type="entry name" value="OS02G0804400 PROTEIN"/>
    <property type="match status" value="1"/>
</dbReference>
<dbReference type="AlphaFoldDB" id="A0AAU9MCB5"/>
<protein>
    <submittedName>
        <fullName evidence="2">Uncharacterized protein</fullName>
    </submittedName>
</protein>
<reference evidence="2 3" key="1">
    <citation type="submission" date="2022-01" db="EMBL/GenBank/DDBJ databases">
        <authorList>
            <person name="Xiong W."/>
            <person name="Schranz E."/>
        </authorList>
    </citation>
    <scope>NUCLEOTIDE SEQUENCE [LARGE SCALE GENOMIC DNA]</scope>
</reference>
<evidence type="ECO:0000313" key="2">
    <source>
        <dbReference type="EMBL" id="CAH1425648.1"/>
    </source>
</evidence>
<evidence type="ECO:0000313" key="3">
    <source>
        <dbReference type="Proteomes" id="UP001157418"/>
    </source>
</evidence>
<feature type="transmembrane region" description="Helical" evidence="1">
    <location>
        <begin position="124"/>
        <end position="142"/>
    </location>
</feature>
<proteinExistence type="predicted"/>
<dbReference type="EMBL" id="CAKMRJ010002223">
    <property type="protein sequence ID" value="CAH1425648.1"/>
    <property type="molecule type" value="Genomic_DNA"/>
</dbReference>